<keyword evidence="1" id="KW-0812">Transmembrane</keyword>
<sequence length="181" mass="20468">MYQKNLSRQSQVANAFISQSLPIFWSSLLSPFGRFRFRIAAQGFLHQLCSLQVFLLFISVRDLARFRFALSESSGLLVRIAHLYHHLTIPPPSPLEIGINPAPKQAGLLKCVDLPLSLSSLFYLLLVSILPVLYDPDLFPLKSYRYGLEIQNGERLSPNLPGKDVSLTMKVRVVALAFQRR</sequence>
<keyword evidence="3" id="KW-1185">Reference proteome</keyword>
<reference evidence="2" key="1">
    <citation type="journal article" date="2020" name="Nat. Commun.">
        <title>Large-scale genome sequencing of mycorrhizal fungi provides insights into the early evolution of symbiotic traits.</title>
        <authorList>
            <person name="Miyauchi S."/>
            <person name="Kiss E."/>
            <person name="Kuo A."/>
            <person name="Drula E."/>
            <person name="Kohler A."/>
            <person name="Sanchez-Garcia M."/>
            <person name="Morin E."/>
            <person name="Andreopoulos B."/>
            <person name="Barry K.W."/>
            <person name="Bonito G."/>
            <person name="Buee M."/>
            <person name="Carver A."/>
            <person name="Chen C."/>
            <person name="Cichocki N."/>
            <person name="Clum A."/>
            <person name="Culley D."/>
            <person name="Crous P.W."/>
            <person name="Fauchery L."/>
            <person name="Girlanda M."/>
            <person name="Hayes R.D."/>
            <person name="Keri Z."/>
            <person name="LaButti K."/>
            <person name="Lipzen A."/>
            <person name="Lombard V."/>
            <person name="Magnuson J."/>
            <person name="Maillard F."/>
            <person name="Murat C."/>
            <person name="Nolan M."/>
            <person name="Ohm R.A."/>
            <person name="Pangilinan J."/>
            <person name="Pereira M.F."/>
            <person name="Perotto S."/>
            <person name="Peter M."/>
            <person name="Pfister S."/>
            <person name="Riley R."/>
            <person name="Sitrit Y."/>
            <person name="Stielow J.B."/>
            <person name="Szollosi G."/>
            <person name="Zifcakova L."/>
            <person name="Stursova M."/>
            <person name="Spatafora J.W."/>
            <person name="Tedersoo L."/>
            <person name="Vaario L.M."/>
            <person name="Yamada A."/>
            <person name="Yan M."/>
            <person name="Wang P."/>
            <person name="Xu J."/>
            <person name="Bruns T."/>
            <person name="Baldrian P."/>
            <person name="Vilgalys R."/>
            <person name="Dunand C."/>
            <person name="Henrissat B."/>
            <person name="Grigoriev I.V."/>
            <person name="Hibbett D."/>
            <person name="Nagy L.G."/>
            <person name="Martin F.M."/>
        </authorList>
    </citation>
    <scope>NUCLEOTIDE SEQUENCE</scope>
    <source>
        <strain evidence="2">UH-Tt-Lm1</strain>
    </source>
</reference>
<dbReference type="EMBL" id="WIUZ02000001">
    <property type="protein sequence ID" value="KAF9791855.1"/>
    <property type="molecule type" value="Genomic_DNA"/>
</dbReference>
<gene>
    <name evidence="2" type="ORF">BJ322DRAFT_104</name>
</gene>
<keyword evidence="1" id="KW-1133">Transmembrane helix</keyword>
<protein>
    <submittedName>
        <fullName evidence="2">Uncharacterized protein</fullName>
    </submittedName>
</protein>
<dbReference type="AlphaFoldDB" id="A0A9P6HP50"/>
<evidence type="ECO:0000313" key="3">
    <source>
        <dbReference type="Proteomes" id="UP000736335"/>
    </source>
</evidence>
<comment type="caution">
    <text evidence="2">The sequence shown here is derived from an EMBL/GenBank/DDBJ whole genome shotgun (WGS) entry which is preliminary data.</text>
</comment>
<keyword evidence="1" id="KW-0472">Membrane</keyword>
<feature type="transmembrane region" description="Helical" evidence="1">
    <location>
        <begin position="39"/>
        <end position="58"/>
    </location>
</feature>
<evidence type="ECO:0000256" key="1">
    <source>
        <dbReference type="SAM" id="Phobius"/>
    </source>
</evidence>
<organism evidence="2 3">
    <name type="scientific">Thelephora terrestris</name>
    <dbReference type="NCBI Taxonomy" id="56493"/>
    <lineage>
        <taxon>Eukaryota</taxon>
        <taxon>Fungi</taxon>
        <taxon>Dikarya</taxon>
        <taxon>Basidiomycota</taxon>
        <taxon>Agaricomycotina</taxon>
        <taxon>Agaricomycetes</taxon>
        <taxon>Thelephorales</taxon>
        <taxon>Thelephoraceae</taxon>
        <taxon>Thelephora</taxon>
    </lineage>
</organism>
<dbReference type="Proteomes" id="UP000736335">
    <property type="component" value="Unassembled WGS sequence"/>
</dbReference>
<accession>A0A9P6HP50</accession>
<proteinExistence type="predicted"/>
<evidence type="ECO:0000313" key="2">
    <source>
        <dbReference type="EMBL" id="KAF9791855.1"/>
    </source>
</evidence>
<reference evidence="2" key="2">
    <citation type="submission" date="2020-11" db="EMBL/GenBank/DDBJ databases">
        <authorList>
            <consortium name="DOE Joint Genome Institute"/>
            <person name="Kuo A."/>
            <person name="Miyauchi S."/>
            <person name="Kiss E."/>
            <person name="Drula E."/>
            <person name="Kohler A."/>
            <person name="Sanchez-Garcia M."/>
            <person name="Andreopoulos B."/>
            <person name="Barry K.W."/>
            <person name="Bonito G."/>
            <person name="Buee M."/>
            <person name="Carver A."/>
            <person name="Chen C."/>
            <person name="Cichocki N."/>
            <person name="Clum A."/>
            <person name="Culley D."/>
            <person name="Crous P.W."/>
            <person name="Fauchery L."/>
            <person name="Girlanda M."/>
            <person name="Hayes R."/>
            <person name="Keri Z."/>
            <person name="Labutti K."/>
            <person name="Lipzen A."/>
            <person name="Lombard V."/>
            <person name="Magnuson J."/>
            <person name="Maillard F."/>
            <person name="Morin E."/>
            <person name="Murat C."/>
            <person name="Nolan M."/>
            <person name="Ohm R."/>
            <person name="Pangilinan J."/>
            <person name="Pereira M."/>
            <person name="Perotto S."/>
            <person name="Peter M."/>
            <person name="Riley R."/>
            <person name="Sitrit Y."/>
            <person name="Stielow B."/>
            <person name="Szollosi G."/>
            <person name="Zifcakova L."/>
            <person name="Stursova M."/>
            <person name="Spatafora J.W."/>
            <person name="Tedersoo L."/>
            <person name="Vaario L.-M."/>
            <person name="Yamada A."/>
            <person name="Yan M."/>
            <person name="Wang P."/>
            <person name="Xu J."/>
            <person name="Bruns T."/>
            <person name="Baldrian P."/>
            <person name="Vilgalys R."/>
            <person name="Henrissat B."/>
            <person name="Grigoriev I.V."/>
            <person name="Hibbett D."/>
            <person name="Nagy L.G."/>
            <person name="Martin F.M."/>
        </authorList>
    </citation>
    <scope>NUCLEOTIDE SEQUENCE</scope>
    <source>
        <strain evidence="2">UH-Tt-Lm1</strain>
    </source>
</reference>
<feature type="transmembrane region" description="Helical" evidence="1">
    <location>
        <begin position="114"/>
        <end position="134"/>
    </location>
</feature>
<name>A0A9P6HP50_9AGAM</name>
<feature type="transmembrane region" description="Helical" evidence="1">
    <location>
        <begin position="12"/>
        <end position="33"/>
    </location>
</feature>